<evidence type="ECO:0000256" key="3">
    <source>
        <dbReference type="PROSITE-ProRule" id="PRU00023"/>
    </source>
</evidence>
<evidence type="ECO:0000256" key="2">
    <source>
        <dbReference type="ARBA" id="ARBA00023043"/>
    </source>
</evidence>
<feature type="signal peptide" evidence="4">
    <location>
        <begin position="1"/>
        <end position="22"/>
    </location>
</feature>
<organism evidence="5 6">
    <name type="scientific">Chryseobacterium caseinilyticum</name>
    <dbReference type="NCBI Taxonomy" id="2771428"/>
    <lineage>
        <taxon>Bacteria</taxon>
        <taxon>Pseudomonadati</taxon>
        <taxon>Bacteroidota</taxon>
        <taxon>Flavobacteriia</taxon>
        <taxon>Flavobacteriales</taxon>
        <taxon>Weeksellaceae</taxon>
        <taxon>Chryseobacterium group</taxon>
        <taxon>Chryseobacterium</taxon>
    </lineage>
</organism>
<dbReference type="SUPFAM" id="SSF48403">
    <property type="entry name" value="Ankyrin repeat"/>
    <property type="match status" value="1"/>
</dbReference>
<evidence type="ECO:0000256" key="4">
    <source>
        <dbReference type="SAM" id="SignalP"/>
    </source>
</evidence>
<dbReference type="InterPro" id="IPR036770">
    <property type="entry name" value="Ankyrin_rpt-contain_sf"/>
</dbReference>
<dbReference type="SMART" id="SM00248">
    <property type="entry name" value="ANK"/>
    <property type="match status" value="2"/>
</dbReference>
<gene>
    <name evidence="5" type="ORF">IC610_15370</name>
</gene>
<comment type="caution">
    <text evidence="5">The sequence shown here is derived from an EMBL/GenBank/DDBJ whole genome shotgun (WGS) entry which is preliminary data.</text>
</comment>
<dbReference type="Pfam" id="PF12796">
    <property type="entry name" value="Ank_2"/>
    <property type="match status" value="1"/>
</dbReference>
<name>A0ABR8ZER8_9FLAO</name>
<proteinExistence type="predicted"/>
<keyword evidence="6" id="KW-1185">Reference proteome</keyword>
<evidence type="ECO:0000313" key="5">
    <source>
        <dbReference type="EMBL" id="MBD8083798.1"/>
    </source>
</evidence>
<keyword evidence="1" id="KW-0677">Repeat</keyword>
<sequence length="144" mass="16303">MKNIIFTLFAVAVFFISNLAHAQQITDKQKQIFNNDNVEEFIKAFSSDYNKCINVKDESFTPLAYSTRNHKTKIFNFLIENGVNVSLACKGNTPLMEAAKFDAPDLAKILLEKGVDKSIKDSRGKTAKDYAAEYKRTKILDLLK</sequence>
<dbReference type="EMBL" id="JACYFS010000005">
    <property type="protein sequence ID" value="MBD8083798.1"/>
    <property type="molecule type" value="Genomic_DNA"/>
</dbReference>
<dbReference type="PROSITE" id="PS50297">
    <property type="entry name" value="ANK_REP_REGION"/>
    <property type="match status" value="1"/>
</dbReference>
<feature type="chain" id="PRO_5045086298" evidence="4">
    <location>
        <begin position="23"/>
        <end position="144"/>
    </location>
</feature>
<evidence type="ECO:0000313" key="6">
    <source>
        <dbReference type="Proteomes" id="UP000637299"/>
    </source>
</evidence>
<dbReference type="InterPro" id="IPR002110">
    <property type="entry name" value="Ankyrin_rpt"/>
</dbReference>
<accession>A0ABR8ZER8</accession>
<keyword evidence="4" id="KW-0732">Signal</keyword>
<keyword evidence="2 3" id="KW-0040">ANK repeat</keyword>
<protein>
    <submittedName>
        <fullName evidence="5">Ankyrin repeat domain-containing protein</fullName>
    </submittedName>
</protein>
<dbReference type="Gene3D" id="1.25.40.20">
    <property type="entry name" value="Ankyrin repeat-containing domain"/>
    <property type="match status" value="1"/>
</dbReference>
<dbReference type="PROSITE" id="PS50088">
    <property type="entry name" value="ANK_REPEAT"/>
    <property type="match status" value="1"/>
</dbReference>
<dbReference type="Proteomes" id="UP000637299">
    <property type="component" value="Unassembled WGS sequence"/>
</dbReference>
<feature type="repeat" description="ANK" evidence="3">
    <location>
        <begin position="90"/>
        <end position="122"/>
    </location>
</feature>
<dbReference type="PANTHER" id="PTHR24171">
    <property type="entry name" value="ANKYRIN REPEAT DOMAIN-CONTAINING PROTEIN 39-RELATED"/>
    <property type="match status" value="1"/>
</dbReference>
<dbReference type="RefSeq" id="WP_191737645.1">
    <property type="nucleotide sequence ID" value="NZ_JACYFS010000005.1"/>
</dbReference>
<evidence type="ECO:0000256" key="1">
    <source>
        <dbReference type="ARBA" id="ARBA00022737"/>
    </source>
</evidence>
<reference evidence="5 6" key="1">
    <citation type="submission" date="2020-09" db="EMBL/GenBank/DDBJ databases">
        <title>Genome seq and assembly of Chryseobacterium sp.</title>
        <authorList>
            <person name="Chhetri G."/>
        </authorList>
    </citation>
    <scope>NUCLEOTIDE SEQUENCE [LARGE SCALE GENOMIC DNA]</scope>
    <source>
        <strain evidence="5 6">GCR10</strain>
    </source>
</reference>